<reference evidence="1" key="1">
    <citation type="submission" date="2021-03" db="EMBL/GenBank/DDBJ databases">
        <authorList>
            <consortium name="DOE Joint Genome Institute"/>
            <person name="Ahrendt S."/>
            <person name="Looney B.P."/>
            <person name="Miyauchi S."/>
            <person name="Morin E."/>
            <person name="Drula E."/>
            <person name="Courty P.E."/>
            <person name="Chicoki N."/>
            <person name="Fauchery L."/>
            <person name="Kohler A."/>
            <person name="Kuo A."/>
            <person name="Labutti K."/>
            <person name="Pangilinan J."/>
            <person name="Lipzen A."/>
            <person name="Riley R."/>
            <person name="Andreopoulos W."/>
            <person name="He G."/>
            <person name="Johnson J."/>
            <person name="Barry K.W."/>
            <person name="Grigoriev I.V."/>
            <person name="Nagy L."/>
            <person name="Hibbett D."/>
            <person name="Henrissat B."/>
            <person name="Matheny P.B."/>
            <person name="Labbe J."/>
            <person name="Martin F."/>
        </authorList>
    </citation>
    <scope>NUCLEOTIDE SEQUENCE</scope>
    <source>
        <strain evidence="1">HHB10654</strain>
    </source>
</reference>
<evidence type="ECO:0000313" key="2">
    <source>
        <dbReference type="Proteomes" id="UP000814140"/>
    </source>
</evidence>
<keyword evidence="2" id="KW-1185">Reference proteome</keyword>
<sequence length="180" mass="19623">MSKPPLFPEKSAAGIAIDPRTLDRVIPESRRPDGTLRKERRIRPGFTPQEDVARFRGTRQQAADARSLPKGQILGWVTPGAPPPAKKEPLSKAAKKNEKRKEKRKKEKDEEGVRESWDSEEEGDAKAEVQAKGADAPNWAAEPETPESLAVKAKAKAAREQAAAEEDAVADKLGKLSVGS</sequence>
<comment type="caution">
    <text evidence="1">The sequence shown here is derived from an EMBL/GenBank/DDBJ whole genome shotgun (WGS) entry which is preliminary data.</text>
</comment>
<dbReference type="Proteomes" id="UP000814140">
    <property type="component" value="Unassembled WGS sequence"/>
</dbReference>
<reference evidence="1" key="2">
    <citation type="journal article" date="2022" name="New Phytol.">
        <title>Evolutionary transition to the ectomycorrhizal habit in the genomes of a hyperdiverse lineage of mushroom-forming fungi.</title>
        <authorList>
            <person name="Looney B."/>
            <person name="Miyauchi S."/>
            <person name="Morin E."/>
            <person name="Drula E."/>
            <person name="Courty P.E."/>
            <person name="Kohler A."/>
            <person name="Kuo A."/>
            <person name="LaButti K."/>
            <person name="Pangilinan J."/>
            <person name="Lipzen A."/>
            <person name="Riley R."/>
            <person name="Andreopoulos W."/>
            <person name="He G."/>
            <person name="Johnson J."/>
            <person name="Nolan M."/>
            <person name="Tritt A."/>
            <person name="Barry K.W."/>
            <person name="Grigoriev I.V."/>
            <person name="Nagy L.G."/>
            <person name="Hibbett D."/>
            <person name="Henrissat B."/>
            <person name="Matheny P.B."/>
            <person name="Labbe J."/>
            <person name="Martin F.M."/>
        </authorList>
    </citation>
    <scope>NUCLEOTIDE SEQUENCE</scope>
    <source>
        <strain evidence="1">HHB10654</strain>
    </source>
</reference>
<name>A0ACB8TKR2_9AGAM</name>
<protein>
    <submittedName>
        <fullName evidence="1">Uncharacterized protein</fullName>
    </submittedName>
</protein>
<proteinExistence type="predicted"/>
<evidence type="ECO:0000313" key="1">
    <source>
        <dbReference type="EMBL" id="KAI0069063.1"/>
    </source>
</evidence>
<dbReference type="EMBL" id="MU277187">
    <property type="protein sequence ID" value="KAI0069063.1"/>
    <property type="molecule type" value="Genomic_DNA"/>
</dbReference>
<organism evidence="1 2">
    <name type="scientific">Artomyces pyxidatus</name>
    <dbReference type="NCBI Taxonomy" id="48021"/>
    <lineage>
        <taxon>Eukaryota</taxon>
        <taxon>Fungi</taxon>
        <taxon>Dikarya</taxon>
        <taxon>Basidiomycota</taxon>
        <taxon>Agaricomycotina</taxon>
        <taxon>Agaricomycetes</taxon>
        <taxon>Russulales</taxon>
        <taxon>Auriscalpiaceae</taxon>
        <taxon>Artomyces</taxon>
    </lineage>
</organism>
<gene>
    <name evidence="1" type="ORF">BV25DRAFT_1818009</name>
</gene>
<accession>A0ACB8TKR2</accession>